<dbReference type="AlphaFoldDB" id="A0A117PPH4"/>
<gene>
    <name evidence="2" type="ORF">AQI94_31525</name>
</gene>
<proteinExistence type="predicted"/>
<comment type="caution">
    <text evidence="2">The sequence shown here is derived from an EMBL/GenBank/DDBJ whole genome shotgun (WGS) entry which is preliminary data.</text>
</comment>
<organism evidence="2 3">
    <name type="scientific">Streptomyces pseudovenezuelae</name>
    <dbReference type="NCBI Taxonomy" id="67350"/>
    <lineage>
        <taxon>Bacteria</taxon>
        <taxon>Bacillati</taxon>
        <taxon>Actinomycetota</taxon>
        <taxon>Actinomycetes</taxon>
        <taxon>Kitasatosporales</taxon>
        <taxon>Streptomycetaceae</taxon>
        <taxon>Streptomyces</taxon>
        <taxon>Streptomyces aurantiacus group</taxon>
    </lineage>
</organism>
<evidence type="ECO:0000256" key="1">
    <source>
        <dbReference type="SAM" id="SignalP"/>
    </source>
</evidence>
<accession>A0A117PPH4</accession>
<reference evidence="2 3" key="1">
    <citation type="submission" date="2015-10" db="EMBL/GenBank/DDBJ databases">
        <title>Draft genome sequence of Streptomyces pseudovenezuelae DSM 40212, type strain for the species Streptomyces pseudovenezuelae.</title>
        <authorList>
            <person name="Ruckert C."/>
            <person name="Winkler A."/>
            <person name="Kalinowski J."/>
            <person name="Kampfer P."/>
            <person name="Glaeser S."/>
        </authorList>
    </citation>
    <scope>NUCLEOTIDE SEQUENCE [LARGE SCALE GENOMIC DNA]</scope>
    <source>
        <strain evidence="2 3">DSM 40212</strain>
    </source>
</reference>
<keyword evidence="1" id="KW-0732">Signal</keyword>
<dbReference type="EMBL" id="LMWM01000031">
    <property type="protein sequence ID" value="KUM84412.1"/>
    <property type="molecule type" value="Genomic_DNA"/>
</dbReference>
<dbReference type="Proteomes" id="UP000053039">
    <property type="component" value="Unassembled WGS sequence"/>
</dbReference>
<evidence type="ECO:0008006" key="4">
    <source>
        <dbReference type="Google" id="ProtNLM"/>
    </source>
</evidence>
<feature type="signal peptide" evidence="1">
    <location>
        <begin position="1"/>
        <end position="33"/>
    </location>
</feature>
<evidence type="ECO:0000313" key="3">
    <source>
        <dbReference type="Proteomes" id="UP000053039"/>
    </source>
</evidence>
<name>A0A117PPH4_9ACTN</name>
<evidence type="ECO:0000313" key="2">
    <source>
        <dbReference type="EMBL" id="KUM84412.1"/>
    </source>
</evidence>
<protein>
    <recommendedName>
        <fullName evidence="4">Secreted protein</fullName>
    </recommendedName>
</protein>
<sequence>MTRTVPRIRLRLMAVLSIVLGLTALLWATPASAHPDWQTYSANSNWKCGESRHIQISTQVVSQVCLITTPDKRKGQLVLVVSNRSTKTIELKGAEFDSDIYGRWDGNSDLGGGFCGFYALPGGQARGCFGATVELPCGVGIAHQGSLWVNSADEWKTAPFSIDSLC</sequence>
<feature type="chain" id="PRO_5007153452" description="Secreted protein" evidence="1">
    <location>
        <begin position="34"/>
        <end position="166"/>
    </location>
</feature>